<dbReference type="PANTHER" id="PTHR42060:SF1">
    <property type="entry name" value="NHL REPEAT-CONTAINING PROTEIN"/>
    <property type="match status" value="1"/>
</dbReference>
<evidence type="ECO:0000313" key="2">
    <source>
        <dbReference type="EMBL" id="KAK8120807.1"/>
    </source>
</evidence>
<sequence length="360" mass="38225">MYCNIATVLALLCTLQACIAVPQSDHGNDALNLIYQFPNLTALENVAVRFSGKLLVTLPTAPELYQVDPFHPVNASLVYRFPNATALLGIAEIDHDVFAVVVGTVNPPNPVPGSFSVWRVDMRQFETREDGSVVRKATARIITAIPEGALLNGLIRLPGTPFILVADSGLGVVWRVHTKTAAYTQVLASELMRPPPEGGVLGVNGIRIFGGALYFTNTLQGLFGRVAIRVHGPGAGTAAGEYTVVARNGRADDFAFDARGNAYVAQNFDNGIQLITPRGEVSVIAGAKNSTVLESDAACAFGRTPRDRDTLYVVTSGGLSETIPGTYREGGKIVAVHVDKLGIPTGNGRRSSVVDGGWEL</sequence>
<evidence type="ECO:0008006" key="4">
    <source>
        <dbReference type="Google" id="ProtNLM"/>
    </source>
</evidence>
<dbReference type="Proteomes" id="UP001392437">
    <property type="component" value="Unassembled WGS sequence"/>
</dbReference>
<dbReference type="InterPro" id="IPR052998">
    <property type="entry name" value="Hetero-Diels-Alderase-like"/>
</dbReference>
<dbReference type="AlphaFoldDB" id="A0AAW0R0M3"/>
<dbReference type="EMBL" id="JAQQWP010000004">
    <property type="protein sequence ID" value="KAK8120807.1"/>
    <property type="molecule type" value="Genomic_DNA"/>
</dbReference>
<organism evidence="2 3">
    <name type="scientific">Apiospora kogelbergensis</name>
    <dbReference type="NCBI Taxonomy" id="1337665"/>
    <lineage>
        <taxon>Eukaryota</taxon>
        <taxon>Fungi</taxon>
        <taxon>Dikarya</taxon>
        <taxon>Ascomycota</taxon>
        <taxon>Pezizomycotina</taxon>
        <taxon>Sordariomycetes</taxon>
        <taxon>Xylariomycetidae</taxon>
        <taxon>Amphisphaeriales</taxon>
        <taxon>Apiosporaceae</taxon>
        <taxon>Apiospora</taxon>
    </lineage>
</organism>
<reference evidence="2 3" key="1">
    <citation type="submission" date="2023-01" db="EMBL/GenBank/DDBJ databases">
        <title>Analysis of 21 Apiospora genomes using comparative genomics revels a genus with tremendous synthesis potential of carbohydrate active enzymes and secondary metabolites.</title>
        <authorList>
            <person name="Sorensen T."/>
        </authorList>
    </citation>
    <scope>NUCLEOTIDE SEQUENCE [LARGE SCALE GENOMIC DNA]</scope>
    <source>
        <strain evidence="2 3">CBS 117206</strain>
    </source>
</reference>
<protein>
    <recommendedName>
        <fullName evidence="4">SMP-30/Gluconolactonase/LRE-like region domain-containing protein</fullName>
    </recommendedName>
</protein>
<accession>A0AAW0R0M3</accession>
<feature type="chain" id="PRO_5043676544" description="SMP-30/Gluconolactonase/LRE-like region domain-containing protein" evidence="1">
    <location>
        <begin position="21"/>
        <end position="360"/>
    </location>
</feature>
<evidence type="ECO:0000256" key="1">
    <source>
        <dbReference type="SAM" id="SignalP"/>
    </source>
</evidence>
<dbReference type="PANTHER" id="PTHR42060">
    <property type="entry name" value="NHL REPEAT-CONTAINING PROTEIN-RELATED"/>
    <property type="match status" value="1"/>
</dbReference>
<keyword evidence="1" id="KW-0732">Signal</keyword>
<dbReference type="SUPFAM" id="SSF63829">
    <property type="entry name" value="Calcium-dependent phosphotriesterase"/>
    <property type="match status" value="1"/>
</dbReference>
<evidence type="ECO:0000313" key="3">
    <source>
        <dbReference type="Proteomes" id="UP001392437"/>
    </source>
</evidence>
<comment type="caution">
    <text evidence="2">The sequence shown here is derived from an EMBL/GenBank/DDBJ whole genome shotgun (WGS) entry which is preliminary data.</text>
</comment>
<gene>
    <name evidence="2" type="ORF">PG999_004927</name>
</gene>
<feature type="signal peptide" evidence="1">
    <location>
        <begin position="1"/>
        <end position="20"/>
    </location>
</feature>
<keyword evidence="3" id="KW-1185">Reference proteome</keyword>
<dbReference type="InterPro" id="IPR011042">
    <property type="entry name" value="6-blade_b-propeller_TolB-like"/>
</dbReference>
<dbReference type="Gene3D" id="2.120.10.30">
    <property type="entry name" value="TolB, C-terminal domain"/>
    <property type="match status" value="1"/>
</dbReference>
<name>A0AAW0R0M3_9PEZI</name>
<proteinExistence type="predicted"/>